<feature type="compositionally biased region" description="Polar residues" evidence="1">
    <location>
        <begin position="498"/>
        <end position="511"/>
    </location>
</feature>
<dbReference type="Proteomes" id="UP001565474">
    <property type="component" value="Unassembled WGS sequence"/>
</dbReference>
<evidence type="ECO:0000259" key="2">
    <source>
        <dbReference type="Pfam" id="PF07486"/>
    </source>
</evidence>
<dbReference type="EMBL" id="JBGBZN010000002">
    <property type="protein sequence ID" value="MEY9468939.1"/>
    <property type="molecule type" value="Genomic_DNA"/>
</dbReference>
<organism evidence="3 4">
    <name type="scientific">Bradyrhizobium yuanmingense</name>
    <dbReference type="NCBI Taxonomy" id="108015"/>
    <lineage>
        <taxon>Bacteria</taxon>
        <taxon>Pseudomonadati</taxon>
        <taxon>Pseudomonadota</taxon>
        <taxon>Alphaproteobacteria</taxon>
        <taxon>Hyphomicrobiales</taxon>
        <taxon>Nitrobacteraceae</taxon>
        <taxon>Bradyrhizobium</taxon>
    </lineage>
</organism>
<dbReference type="InterPro" id="IPR011105">
    <property type="entry name" value="Cell_wall_hydrolase_SleB"/>
</dbReference>
<comment type="caution">
    <text evidence="3">The sequence shown here is derived from an EMBL/GenBank/DDBJ whole genome shotgun (WGS) entry which is preliminary data.</text>
</comment>
<reference evidence="3 4" key="1">
    <citation type="submission" date="2024-07" db="EMBL/GenBank/DDBJ databases">
        <title>Genomic Encyclopedia of Type Strains, Phase V (KMG-V): Genome sequencing to study the core and pangenomes of soil and plant-associated prokaryotes.</title>
        <authorList>
            <person name="Whitman W."/>
        </authorList>
    </citation>
    <scope>NUCLEOTIDE SEQUENCE [LARGE SCALE GENOMIC DNA]</scope>
    <source>
        <strain evidence="3 4">USDA 222</strain>
    </source>
</reference>
<proteinExistence type="predicted"/>
<feature type="domain" description="Cell wall hydrolase SleB" evidence="2">
    <location>
        <begin position="329"/>
        <end position="399"/>
    </location>
</feature>
<dbReference type="Gene3D" id="1.10.10.2520">
    <property type="entry name" value="Cell wall hydrolase SleB, domain 1"/>
    <property type="match status" value="1"/>
</dbReference>
<sequence>MSVLRNHPKGARFASFGIGLCIFALMPRETGYQDIASLLARQPGVAERWQKQVFSAASSIQLATYSFSRPIGTSVPPSAMVRLASLDGGDVTGAIRRNPALQAPPRYHASDFPKVDRALKGDRLAIVAPTQSPETAAPAAVPAKEDPATSNSSVFGAKTAALPPAMSPESAAPLDPELQEAMRAPPLPQYSNPPQASEAARAFAVQPLEALKRATAPAAPARDPFSVKTSSLFFGSSSLGGHIETIESWQPGAEPLIVMPDPDMKASLTPPTAEIANDIDSGESVAPKGEVNAENQRAKSPAERLALDDKSRAKSEKCLAEAVYFEARGEAVRGQIAVAQVVMNRVFSGKYPDTVCGAVYQNKHRHLACQFTFACDNNPDVIREPEMWERAQEDIQGDARRPDLAARGRQVHALPCLLGPPVLGRRDEEAVQDRRAHLLSAAQLGRRQRAAELGHAGADRGAVGRACAGSQELRGDGRAAVVFLPRPRLRGEVEFERSSNSGEGVQDSQQSHVRREAPHTPSPRKNGERAKRCHHASISSAQSKFGAECVRAPADA</sequence>
<feature type="compositionally biased region" description="Basic and acidic residues" evidence="1">
    <location>
        <begin position="296"/>
        <end position="307"/>
    </location>
</feature>
<evidence type="ECO:0000256" key="1">
    <source>
        <dbReference type="SAM" id="MobiDB-lite"/>
    </source>
</evidence>
<feature type="region of interest" description="Disordered" evidence="1">
    <location>
        <begin position="130"/>
        <end position="152"/>
    </location>
</feature>
<keyword evidence="4" id="KW-1185">Reference proteome</keyword>
<feature type="region of interest" description="Disordered" evidence="1">
    <location>
        <begin position="493"/>
        <end position="556"/>
    </location>
</feature>
<evidence type="ECO:0000313" key="3">
    <source>
        <dbReference type="EMBL" id="MEY9468939.1"/>
    </source>
</evidence>
<dbReference type="Pfam" id="PF07486">
    <property type="entry name" value="Hydrolase_2"/>
    <property type="match status" value="1"/>
</dbReference>
<evidence type="ECO:0000313" key="4">
    <source>
        <dbReference type="Proteomes" id="UP001565474"/>
    </source>
</evidence>
<feature type="region of interest" description="Disordered" evidence="1">
    <location>
        <begin position="277"/>
        <end position="307"/>
    </location>
</feature>
<accession>A0ABV4GC84</accession>
<dbReference type="InterPro" id="IPR042047">
    <property type="entry name" value="SleB_dom1"/>
</dbReference>
<gene>
    <name evidence="3" type="ORF">ABH992_001338</name>
</gene>
<name>A0ABV4GC84_9BRAD</name>
<protein>
    <recommendedName>
        <fullName evidence="2">Cell wall hydrolase SleB domain-containing protein</fullName>
    </recommendedName>
</protein>